<dbReference type="EMBL" id="KZ301975">
    <property type="protein sequence ID" value="PFH53082.1"/>
    <property type="molecule type" value="Genomic_DNA"/>
</dbReference>
<evidence type="ECO:0000256" key="1">
    <source>
        <dbReference type="SAM" id="MobiDB-lite"/>
    </source>
</evidence>
<reference evidence="3 4" key="1">
    <citation type="submission" date="2014-02" db="EMBL/GenBank/DDBJ databases">
        <title>Transposable element dynamics among asymbiotic and ectomycorrhizal Amanita fungi.</title>
        <authorList>
            <consortium name="DOE Joint Genome Institute"/>
            <person name="Hess J."/>
            <person name="Skrede I."/>
            <person name="Wolfe B."/>
            <person name="LaButti K."/>
            <person name="Ohm R.A."/>
            <person name="Grigoriev I.V."/>
            <person name="Pringle A."/>
        </authorList>
    </citation>
    <scope>NUCLEOTIDE SEQUENCE [LARGE SCALE GENOMIC DNA]</scope>
    <source>
        <strain evidence="3 4">SKay4041</strain>
    </source>
</reference>
<dbReference type="AlphaFoldDB" id="A0A2A9NYZ3"/>
<organism evidence="3 4">
    <name type="scientific">Amanita thiersii Skay4041</name>
    <dbReference type="NCBI Taxonomy" id="703135"/>
    <lineage>
        <taxon>Eukaryota</taxon>
        <taxon>Fungi</taxon>
        <taxon>Dikarya</taxon>
        <taxon>Basidiomycota</taxon>
        <taxon>Agaricomycotina</taxon>
        <taxon>Agaricomycetes</taxon>
        <taxon>Agaricomycetidae</taxon>
        <taxon>Agaricales</taxon>
        <taxon>Pluteineae</taxon>
        <taxon>Amanitaceae</taxon>
        <taxon>Amanita</taxon>
    </lineage>
</organism>
<feature type="compositionally biased region" description="Low complexity" evidence="1">
    <location>
        <begin position="172"/>
        <end position="189"/>
    </location>
</feature>
<evidence type="ECO:0000313" key="4">
    <source>
        <dbReference type="Proteomes" id="UP000242287"/>
    </source>
</evidence>
<protein>
    <recommendedName>
        <fullName evidence="5">SH3 domain-containing protein</fullName>
    </recommendedName>
</protein>
<name>A0A2A9NYZ3_9AGAR</name>
<evidence type="ECO:0000313" key="3">
    <source>
        <dbReference type="EMBL" id="PFH53082.1"/>
    </source>
</evidence>
<keyword evidence="2" id="KW-0812">Transmembrane</keyword>
<dbReference type="STRING" id="703135.A0A2A9NYZ3"/>
<keyword evidence="2" id="KW-0472">Membrane</keyword>
<feature type="region of interest" description="Disordered" evidence="1">
    <location>
        <begin position="163"/>
        <end position="192"/>
    </location>
</feature>
<proteinExistence type="predicted"/>
<keyword evidence="2" id="KW-1133">Transmembrane helix</keyword>
<feature type="transmembrane region" description="Helical" evidence="2">
    <location>
        <begin position="23"/>
        <end position="44"/>
    </location>
</feature>
<keyword evidence="4" id="KW-1185">Reference proteome</keyword>
<accession>A0A2A9NYZ3</accession>
<evidence type="ECO:0008006" key="5">
    <source>
        <dbReference type="Google" id="ProtNLM"/>
    </source>
</evidence>
<dbReference type="OrthoDB" id="5340910at2759"/>
<sequence length="304" mass="33019">MPCLLTPRATQPESKPESHFNPIYAAGFAIVGAIALGLIIWLSLRLSRKRAKAKRESKLGPAFLSVRGVVKDGERSGLYGIPNTTFSRGQIDSTIVMPEKVLAKDKDESANETVQRQSQAAASLYSHHSGPSLGAIRGSTRFSLVDAHLQQNIMSQLRTTILIPPNPRDRLSTASSAASSTTEDAPTSTGKKRKVRQLFTPVLPDELLLTAFGEQLTVIQSFDDGWCLVGRENSVFANTAKSLFKRASVNGNVEVGVVPAWCFIKSVKGLRAERPLRNSSLGITAPLQESEATSRDEVLSWSNF</sequence>
<dbReference type="Proteomes" id="UP000242287">
    <property type="component" value="Unassembled WGS sequence"/>
</dbReference>
<gene>
    <name evidence="3" type="ORF">AMATHDRAFT_1508</name>
</gene>
<evidence type="ECO:0000256" key="2">
    <source>
        <dbReference type="SAM" id="Phobius"/>
    </source>
</evidence>